<keyword evidence="6" id="KW-0808">Transferase</keyword>
<dbReference type="GO" id="GO:0005524">
    <property type="term" value="F:ATP binding"/>
    <property type="evidence" value="ECO:0007669"/>
    <property type="project" value="UniProtKB-KW"/>
</dbReference>
<keyword evidence="7" id="KW-0547">Nucleotide-binding</keyword>
<feature type="domain" description="HAMP" evidence="12">
    <location>
        <begin position="211"/>
        <end position="264"/>
    </location>
</feature>
<comment type="subcellular location">
    <subcellularLocation>
        <location evidence="2">Cell membrane</location>
        <topology evidence="2">Multi-pass membrane protein</topology>
    </subcellularLocation>
</comment>
<protein>
    <recommendedName>
        <fullName evidence="3">histidine kinase</fullName>
        <ecNumber evidence="3">2.7.13.3</ecNumber>
    </recommendedName>
</protein>
<dbReference type="SUPFAM" id="SSF55874">
    <property type="entry name" value="ATPase domain of HSP90 chaperone/DNA topoisomerase II/histidine kinase"/>
    <property type="match status" value="1"/>
</dbReference>
<dbReference type="PANTHER" id="PTHR44936:SF10">
    <property type="entry name" value="SENSOR PROTEIN RSTB"/>
    <property type="match status" value="1"/>
</dbReference>
<evidence type="ECO:0000256" key="6">
    <source>
        <dbReference type="ARBA" id="ARBA00022679"/>
    </source>
</evidence>
<dbReference type="Proteomes" id="UP000194420">
    <property type="component" value="Unassembled WGS sequence"/>
</dbReference>
<evidence type="ECO:0000256" key="3">
    <source>
        <dbReference type="ARBA" id="ARBA00012438"/>
    </source>
</evidence>
<keyword evidence="8 13" id="KW-0418">Kinase</keyword>
<dbReference type="InterPro" id="IPR050980">
    <property type="entry name" value="2C_sensor_his_kinase"/>
</dbReference>
<proteinExistence type="predicted"/>
<dbReference type="CDD" id="cd00082">
    <property type="entry name" value="HisKA"/>
    <property type="match status" value="1"/>
</dbReference>
<keyword evidence="14" id="KW-1185">Reference proteome</keyword>
<evidence type="ECO:0000313" key="14">
    <source>
        <dbReference type="Proteomes" id="UP000194420"/>
    </source>
</evidence>
<dbReference type="InterPro" id="IPR036097">
    <property type="entry name" value="HisK_dim/P_sf"/>
</dbReference>
<keyword evidence="9" id="KW-0067">ATP-binding</keyword>
<dbReference type="Gene3D" id="3.30.565.10">
    <property type="entry name" value="Histidine kinase-like ATPase, C-terminal domain"/>
    <property type="match status" value="1"/>
</dbReference>
<dbReference type="EMBL" id="FXWG01000004">
    <property type="protein sequence ID" value="SMQ75882.1"/>
    <property type="molecule type" value="Genomic_DNA"/>
</dbReference>
<dbReference type="PROSITE" id="PS50109">
    <property type="entry name" value="HIS_KIN"/>
    <property type="match status" value="1"/>
</dbReference>
<reference evidence="14" key="1">
    <citation type="submission" date="2017-04" db="EMBL/GenBank/DDBJ databases">
        <authorList>
            <person name="Varghese N."/>
            <person name="Submissions S."/>
        </authorList>
    </citation>
    <scope>NUCLEOTIDE SEQUENCE [LARGE SCALE GENOMIC DNA]</scope>
</reference>
<feature type="transmembrane region" description="Helical" evidence="10">
    <location>
        <begin position="191"/>
        <end position="210"/>
    </location>
</feature>
<evidence type="ECO:0000256" key="7">
    <source>
        <dbReference type="ARBA" id="ARBA00022741"/>
    </source>
</evidence>
<dbReference type="EC" id="2.7.13.3" evidence="3"/>
<evidence type="ECO:0000256" key="8">
    <source>
        <dbReference type="ARBA" id="ARBA00022777"/>
    </source>
</evidence>
<evidence type="ECO:0000256" key="10">
    <source>
        <dbReference type="SAM" id="Phobius"/>
    </source>
</evidence>
<evidence type="ECO:0000256" key="9">
    <source>
        <dbReference type="ARBA" id="ARBA00022840"/>
    </source>
</evidence>
<sequence>MPRSLLGQVMLVLALGLLAAQAISGVLLYRAAEERRDAALVSTLAFRLAMAGERPDRAERRALRERIFEEGRRSRFGDDSEIVPRRSLRIGTERSADFPLNEGEQRLGQYEEALQETLARQGIATGEIIVARRLAGEDGFLASRPRMHDRFAGQDWAKRPVLVAGAQQADGSWTVVRIAEPRAPRSIAGTILLQTLVIFLVLFGLLYFVLRRLTRPLARLTERVGDFASNPDRAVEIEESGPEDMRRLIAAHNAMEARVAAMLDEKDVMLGAIGHDLKTPLAALRVRIESVPDEAQRARMASSIEDITRTLDDILNLARVGRASDPKEPTDLAALVASLVEEYEDMGEPVELRAHRKLVAPLRATWLKRAVRNLIGNALRYGGTARVDVERDGNMAVISIVDDGPGIPASQIADMMEPFRRGEASRNRATGGSGLGLTLARAIAEQHGGSLSLANRPEGGLRAEIRIPV</sequence>
<dbReference type="GO" id="GO:0005886">
    <property type="term" value="C:plasma membrane"/>
    <property type="evidence" value="ECO:0007669"/>
    <property type="project" value="UniProtKB-SubCell"/>
</dbReference>
<gene>
    <name evidence="13" type="ORF">SAMN06297468_3029</name>
</gene>
<accession>A0A1Y6FSN7</accession>
<evidence type="ECO:0000256" key="1">
    <source>
        <dbReference type="ARBA" id="ARBA00000085"/>
    </source>
</evidence>
<dbReference type="Pfam" id="PF02518">
    <property type="entry name" value="HATPase_c"/>
    <property type="match status" value="1"/>
</dbReference>
<dbReference type="PANTHER" id="PTHR44936">
    <property type="entry name" value="SENSOR PROTEIN CREC"/>
    <property type="match status" value="1"/>
</dbReference>
<dbReference type="InterPro" id="IPR003660">
    <property type="entry name" value="HAMP_dom"/>
</dbReference>
<dbReference type="InterPro" id="IPR003594">
    <property type="entry name" value="HATPase_dom"/>
</dbReference>
<evidence type="ECO:0000256" key="4">
    <source>
        <dbReference type="ARBA" id="ARBA00022475"/>
    </source>
</evidence>
<dbReference type="InterPro" id="IPR005467">
    <property type="entry name" value="His_kinase_dom"/>
</dbReference>
<dbReference type="InterPro" id="IPR003661">
    <property type="entry name" value="HisK_dim/P_dom"/>
</dbReference>
<dbReference type="AlphaFoldDB" id="A0A1Y6FSN7"/>
<dbReference type="SMART" id="SM00304">
    <property type="entry name" value="HAMP"/>
    <property type="match status" value="1"/>
</dbReference>
<evidence type="ECO:0000256" key="2">
    <source>
        <dbReference type="ARBA" id="ARBA00004651"/>
    </source>
</evidence>
<evidence type="ECO:0000259" key="11">
    <source>
        <dbReference type="PROSITE" id="PS50109"/>
    </source>
</evidence>
<organism evidence="13 14">
    <name type="scientific">Altererythrobacter xiamenensis</name>
    <dbReference type="NCBI Taxonomy" id="1316679"/>
    <lineage>
        <taxon>Bacteria</taxon>
        <taxon>Pseudomonadati</taxon>
        <taxon>Pseudomonadota</taxon>
        <taxon>Alphaproteobacteria</taxon>
        <taxon>Sphingomonadales</taxon>
        <taxon>Erythrobacteraceae</taxon>
        <taxon>Altererythrobacter</taxon>
    </lineage>
</organism>
<dbReference type="RefSeq" id="WP_086438907.1">
    <property type="nucleotide sequence ID" value="NZ_FXWG01000004.1"/>
</dbReference>
<dbReference type="OrthoDB" id="9804645at2"/>
<keyword evidence="4" id="KW-1003">Cell membrane</keyword>
<dbReference type="CDD" id="cd00075">
    <property type="entry name" value="HATPase"/>
    <property type="match status" value="1"/>
</dbReference>
<dbReference type="InterPro" id="IPR036890">
    <property type="entry name" value="HATPase_C_sf"/>
</dbReference>
<keyword evidence="5" id="KW-0597">Phosphoprotein</keyword>
<dbReference type="InterPro" id="IPR004358">
    <property type="entry name" value="Sig_transdc_His_kin-like_C"/>
</dbReference>
<dbReference type="GO" id="GO:0000155">
    <property type="term" value="F:phosphorelay sensor kinase activity"/>
    <property type="evidence" value="ECO:0007669"/>
    <property type="project" value="InterPro"/>
</dbReference>
<dbReference type="SMART" id="SM00388">
    <property type="entry name" value="HisKA"/>
    <property type="match status" value="1"/>
</dbReference>
<dbReference type="PRINTS" id="PR00344">
    <property type="entry name" value="BCTRLSENSOR"/>
</dbReference>
<evidence type="ECO:0000259" key="12">
    <source>
        <dbReference type="PROSITE" id="PS50885"/>
    </source>
</evidence>
<comment type="catalytic activity">
    <reaction evidence="1">
        <text>ATP + protein L-histidine = ADP + protein N-phospho-L-histidine.</text>
        <dbReference type="EC" id="2.7.13.3"/>
    </reaction>
</comment>
<name>A0A1Y6FSN7_9SPHN</name>
<dbReference type="PROSITE" id="PS50885">
    <property type="entry name" value="HAMP"/>
    <property type="match status" value="1"/>
</dbReference>
<keyword evidence="10" id="KW-0472">Membrane</keyword>
<dbReference type="SUPFAM" id="SSF47384">
    <property type="entry name" value="Homodimeric domain of signal transducing histidine kinase"/>
    <property type="match status" value="1"/>
</dbReference>
<keyword evidence="10" id="KW-0812">Transmembrane</keyword>
<evidence type="ECO:0000256" key="5">
    <source>
        <dbReference type="ARBA" id="ARBA00022553"/>
    </source>
</evidence>
<feature type="domain" description="Histidine kinase" evidence="11">
    <location>
        <begin position="272"/>
        <end position="469"/>
    </location>
</feature>
<evidence type="ECO:0000313" key="13">
    <source>
        <dbReference type="EMBL" id="SMQ75882.1"/>
    </source>
</evidence>
<dbReference type="SMART" id="SM00387">
    <property type="entry name" value="HATPase_c"/>
    <property type="match status" value="1"/>
</dbReference>
<keyword evidence="10" id="KW-1133">Transmembrane helix</keyword>
<dbReference type="Gene3D" id="1.10.287.130">
    <property type="match status" value="1"/>
</dbReference>